<feature type="signal peptide" evidence="1">
    <location>
        <begin position="1"/>
        <end position="17"/>
    </location>
</feature>
<accession>A0ABQ0AA64</accession>
<dbReference type="Proteomes" id="UP001465153">
    <property type="component" value="Unassembled WGS sequence"/>
</dbReference>
<organism evidence="2 3">
    <name type="scientific">Sessilibacter corallicola</name>
    <dbReference type="NCBI Taxonomy" id="2904075"/>
    <lineage>
        <taxon>Bacteria</taxon>
        <taxon>Pseudomonadati</taxon>
        <taxon>Pseudomonadota</taxon>
        <taxon>Gammaproteobacteria</taxon>
        <taxon>Cellvibrionales</taxon>
        <taxon>Cellvibrionaceae</taxon>
        <taxon>Sessilibacter</taxon>
    </lineage>
</organism>
<evidence type="ECO:0000313" key="2">
    <source>
        <dbReference type="EMBL" id="GAA6168495.1"/>
    </source>
</evidence>
<keyword evidence="3" id="KW-1185">Reference proteome</keyword>
<evidence type="ECO:0008006" key="4">
    <source>
        <dbReference type="Google" id="ProtNLM"/>
    </source>
</evidence>
<evidence type="ECO:0000313" key="3">
    <source>
        <dbReference type="Proteomes" id="UP001465153"/>
    </source>
</evidence>
<keyword evidence="1" id="KW-0732">Signal</keyword>
<sequence length="91" mass="10003">MLSVLIAMLLHSTTAFSQTVAIPVGTQGQNTEVEVPTLGMSMEFVRSAFGQANSEQGPVGNPPITIWHYDNYRVYFEHSIVIHTVMIHSGN</sequence>
<gene>
    <name evidence="2" type="ORF">NBRC116591_23060</name>
</gene>
<proteinExistence type="predicted"/>
<feature type="chain" id="PRO_5046613530" description="Phosphodiesterase" evidence="1">
    <location>
        <begin position="18"/>
        <end position="91"/>
    </location>
</feature>
<dbReference type="EMBL" id="BAABWN010000007">
    <property type="protein sequence ID" value="GAA6168495.1"/>
    <property type="molecule type" value="Genomic_DNA"/>
</dbReference>
<reference evidence="2 3" key="1">
    <citation type="submission" date="2024-04" db="EMBL/GenBank/DDBJ databases">
        <title>Draft genome sequence of Sessilibacter corallicola NBRC 116591.</title>
        <authorList>
            <person name="Miyakawa T."/>
            <person name="Kusuya Y."/>
            <person name="Miura T."/>
        </authorList>
    </citation>
    <scope>NUCLEOTIDE SEQUENCE [LARGE SCALE GENOMIC DNA]</scope>
    <source>
        <strain evidence="2 3">KU-00831-HH</strain>
    </source>
</reference>
<evidence type="ECO:0000256" key="1">
    <source>
        <dbReference type="SAM" id="SignalP"/>
    </source>
</evidence>
<protein>
    <recommendedName>
        <fullName evidence="4">Phosphodiesterase</fullName>
    </recommendedName>
</protein>
<name>A0ABQ0AA64_9GAMM</name>
<comment type="caution">
    <text evidence="2">The sequence shown here is derived from an EMBL/GenBank/DDBJ whole genome shotgun (WGS) entry which is preliminary data.</text>
</comment>